<dbReference type="eggNOG" id="arCOG00751">
    <property type="taxonomic scope" value="Archaea"/>
</dbReference>
<keyword evidence="10" id="KW-1185">Reference proteome</keyword>
<evidence type="ECO:0000256" key="5">
    <source>
        <dbReference type="ARBA" id="ARBA00022989"/>
    </source>
</evidence>
<feature type="transmembrane region" description="Helical" evidence="7">
    <location>
        <begin position="12"/>
        <end position="32"/>
    </location>
</feature>
<dbReference type="InterPro" id="IPR000515">
    <property type="entry name" value="MetI-like"/>
</dbReference>
<accession>I3TFU2</accession>
<feature type="domain" description="ABC transmembrane type-1" evidence="8">
    <location>
        <begin position="98"/>
        <end position="309"/>
    </location>
</feature>
<evidence type="ECO:0000313" key="9">
    <source>
        <dbReference type="EMBL" id="AFK51630.1"/>
    </source>
</evidence>
<dbReference type="Pfam" id="PF19300">
    <property type="entry name" value="BPD_transp_1_N"/>
    <property type="match status" value="1"/>
</dbReference>
<gene>
    <name evidence="9" type="ordered locus">TCELL_1207</name>
</gene>
<dbReference type="SUPFAM" id="SSF161098">
    <property type="entry name" value="MetI-like"/>
    <property type="match status" value="1"/>
</dbReference>
<dbReference type="PROSITE" id="PS50928">
    <property type="entry name" value="ABC_TM1"/>
    <property type="match status" value="1"/>
</dbReference>
<reference evidence="9 10" key="1">
    <citation type="journal article" date="2012" name="J. Bacteriol.">
        <title>Complete genome sequence of the hyperthermophilic cellulolytic Crenarchaeon 'Thermogladius cellulolyticus' 1633.</title>
        <authorList>
            <person name="Mardanov A.V."/>
            <person name="Kochetkova T.V."/>
            <person name="Beletsky A.V."/>
            <person name="Bonch-Osmolovskaya E.A."/>
            <person name="Ravin N.V."/>
            <person name="Skryabin K.G."/>
        </authorList>
    </citation>
    <scope>NUCLEOTIDE SEQUENCE [LARGE SCALE GENOMIC DNA]</scope>
    <source>
        <strain evidence="10">DSM 22663 / VKM B-2946 / 1633</strain>
    </source>
</reference>
<name>I3TFU2_THEC1</name>
<protein>
    <submittedName>
        <fullName evidence="9">ABC-type dipeptide/oligopeptide/nickel transport systems, permease component</fullName>
    </submittedName>
</protein>
<keyword evidence="5 7" id="KW-1133">Transmembrane helix</keyword>
<feature type="transmembrane region" description="Helical" evidence="7">
    <location>
        <begin position="293"/>
        <end position="316"/>
    </location>
</feature>
<dbReference type="HOGENOM" id="CLU_036879_0_0_2"/>
<dbReference type="Proteomes" id="UP000005270">
    <property type="component" value="Chromosome"/>
</dbReference>
<dbReference type="EMBL" id="CP003531">
    <property type="protein sequence ID" value="AFK51630.1"/>
    <property type="molecule type" value="Genomic_DNA"/>
</dbReference>
<feature type="transmembrane region" description="Helical" evidence="7">
    <location>
        <begin position="180"/>
        <end position="205"/>
    </location>
</feature>
<dbReference type="InterPro" id="IPR045621">
    <property type="entry name" value="BPD_transp_1_N"/>
</dbReference>
<evidence type="ECO:0000313" key="10">
    <source>
        <dbReference type="Proteomes" id="UP000005270"/>
    </source>
</evidence>
<feature type="transmembrane region" description="Helical" evidence="7">
    <location>
        <begin position="98"/>
        <end position="125"/>
    </location>
</feature>
<feature type="transmembrane region" description="Helical" evidence="7">
    <location>
        <begin position="137"/>
        <end position="159"/>
    </location>
</feature>
<dbReference type="GeneID" id="13013526"/>
<dbReference type="AlphaFoldDB" id="I3TFU2"/>
<dbReference type="Gene3D" id="1.10.3720.10">
    <property type="entry name" value="MetI-like"/>
    <property type="match status" value="1"/>
</dbReference>
<dbReference type="InterPro" id="IPR035906">
    <property type="entry name" value="MetI-like_sf"/>
</dbReference>
<keyword evidence="4 7" id="KW-0812">Transmembrane</keyword>
<dbReference type="Pfam" id="PF00528">
    <property type="entry name" value="BPD_transp_1"/>
    <property type="match status" value="1"/>
</dbReference>
<keyword evidence="6 7" id="KW-0472">Membrane</keyword>
<evidence type="ECO:0000256" key="1">
    <source>
        <dbReference type="ARBA" id="ARBA00004651"/>
    </source>
</evidence>
<dbReference type="STRING" id="1184251.TCELL_1207"/>
<sequence>MAYRNYFLRKFFTLVLTLFIITLVNFVLFRLLPGDPIMLLFRDPRLTPEQINYLYHKFGLDKPLWEQFFVYLWNLLRGEWGISFAYKKPIMEILIPRIINSLILVIPATVLSIILGVATGVVAAWKRGGLTDAFVSFVSLGLYSLPTFWLGGIFVFLSINYWRLPVGGMLNYGVDHNNALAYLGDLFAHIALPLATLTLVSYGSFTLTVRGALLDVLSEDYIRTAVAKGLSSWRVLSRHALPNAMLPTVSLTAVSLGTAVTGSVLTETVFNWPGVGRLIFDAISNRDYPLLQAGFLVITVSVLLANFLADIVYGLLDPRVKYR</sequence>
<evidence type="ECO:0000259" key="8">
    <source>
        <dbReference type="PROSITE" id="PS50928"/>
    </source>
</evidence>
<dbReference type="GO" id="GO:0005886">
    <property type="term" value="C:plasma membrane"/>
    <property type="evidence" value="ECO:0007669"/>
    <property type="project" value="UniProtKB-SubCell"/>
</dbReference>
<evidence type="ECO:0000256" key="7">
    <source>
        <dbReference type="RuleBase" id="RU363032"/>
    </source>
</evidence>
<comment type="similarity">
    <text evidence="7">Belongs to the binding-protein-dependent transport system permease family.</text>
</comment>
<comment type="subcellular location">
    <subcellularLocation>
        <location evidence="1 7">Cell membrane</location>
        <topology evidence="1 7">Multi-pass membrane protein</topology>
    </subcellularLocation>
</comment>
<keyword evidence="3" id="KW-1003">Cell membrane</keyword>
<evidence type="ECO:0000256" key="2">
    <source>
        <dbReference type="ARBA" id="ARBA00022448"/>
    </source>
</evidence>
<dbReference type="PANTHER" id="PTHR43376:SF1">
    <property type="entry name" value="OLIGOPEPTIDE TRANSPORT SYSTEM PERMEASE PROTEIN"/>
    <property type="match status" value="1"/>
</dbReference>
<evidence type="ECO:0000256" key="4">
    <source>
        <dbReference type="ARBA" id="ARBA00022692"/>
    </source>
</evidence>
<evidence type="ECO:0000256" key="6">
    <source>
        <dbReference type="ARBA" id="ARBA00023136"/>
    </source>
</evidence>
<dbReference type="CDD" id="cd06261">
    <property type="entry name" value="TM_PBP2"/>
    <property type="match status" value="1"/>
</dbReference>
<dbReference type="GO" id="GO:0055085">
    <property type="term" value="P:transmembrane transport"/>
    <property type="evidence" value="ECO:0007669"/>
    <property type="project" value="InterPro"/>
</dbReference>
<dbReference type="RefSeq" id="WP_014737880.1">
    <property type="nucleotide sequence ID" value="NC_017954.1"/>
</dbReference>
<organism evidence="9 10">
    <name type="scientific">Thermogladius calderae (strain DSM 22663 / VKM B-2946 / 1633)</name>
    <dbReference type="NCBI Taxonomy" id="1184251"/>
    <lineage>
        <taxon>Archaea</taxon>
        <taxon>Thermoproteota</taxon>
        <taxon>Thermoprotei</taxon>
        <taxon>Desulfurococcales</taxon>
        <taxon>Desulfurococcaceae</taxon>
        <taxon>Thermogladius</taxon>
    </lineage>
</organism>
<keyword evidence="2 7" id="KW-0813">Transport</keyword>
<dbReference type="InParanoid" id="I3TFU2"/>
<dbReference type="KEGG" id="thg:TCELL_1207"/>
<evidence type="ECO:0000256" key="3">
    <source>
        <dbReference type="ARBA" id="ARBA00022475"/>
    </source>
</evidence>
<proteinExistence type="inferred from homology"/>
<dbReference type="PANTHER" id="PTHR43376">
    <property type="entry name" value="OLIGOPEPTIDE TRANSPORT SYSTEM PERMEASE PROTEIN"/>
    <property type="match status" value="1"/>
</dbReference>
<dbReference type="FunCoup" id="I3TFU2">
    <property type="interactions" value="19"/>
</dbReference>